<sequence>MKYTDLWHRLGHQTVSVRPPTSSIIVPGLGDRSAQSFLEEVHEAQCRRPSRPTVYHIFSNAGFIFLGTMLRLLALQDESIFRQIARHPERLRMLEAKKPVVLLSVLDPTQGIILDSAPARLTPDIASRGLTAALLGQAAAGIESRHPYMTRAAKATLQPLLGFPPISTRIHEVWQAWQVVAPVKPQLYLSSEADALIPPAEIELFMKQQASRGLRITSRHFADSAHCEHYRRYPAEYCNELESFLSKLT</sequence>
<keyword evidence="9" id="KW-1185">Reference proteome</keyword>
<evidence type="ECO:0000256" key="3">
    <source>
        <dbReference type="ARBA" id="ARBA00022989"/>
    </source>
</evidence>
<evidence type="ECO:0000256" key="5">
    <source>
        <dbReference type="ARBA" id="ARBA00023242"/>
    </source>
</evidence>
<dbReference type="SUPFAM" id="SSF53474">
    <property type="entry name" value="alpha/beta-Hydrolases"/>
    <property type="match status" value="1"/>
</dbReference>
<dbReference type="Proteomes" id="UP001497392">
    <property type="component" value="Unassembled WGS sequence"/>
</dbReference>
<reference evidence="8 9" key="1">
    <citation type="submission" date="2024-06" db="EMBL/GenBank/DDBJ databases">
        <authorList>
            <person name="Kraege A."/>
            <person name="Thomma B."/>
        </authorList>
    </citation>
    <scope>NUCLEOTIDE SEQUENCE [LARGE SCALE GENOMIC DNA]</scope>
</reference>
<name>A0ABP1FLA4_9CHLO</name>
<evidence type="ECO:0000313" key="9">
    <source>
        <dbReference type="Proteomes" id="UP001497392"/>
    </source>
</evidence>
<dbReference type="PANTHER" id="PTHR12265:SF30">
    <property type="entry name" value="TRANSMEMBRANE PROTEIN 53"/>
    <property type="match status" value="1"/>
</dbReference>
<evidence type="ECO:0000256" key="7">
    <source>
        <dbReference type="SAM" id="Phobius"/>
    </source>
</evidence>
<keyword evidence="5" id="KW-0539">Nucleus</keyword>
<organism evidence="8 9">
    <name type="scientific">Coccomyxa viridis</name>
    <dbReference type="NCBI Taxonomy" id="1274662"/>
    <lineage>
        <taxon>Eukaryota</taxon>
        <taxon>Viridiplantae</taxon>
        <taxon>Chlorophyta</taxon>
        <taxon>core chlorophytes</taxon>
        <taxon>Trebouxiophyceae</taxon>
        <taxon>Trebouxiophyceae incertae sedis</taxon>
        <taxon>Coccomyxaceae</taxon>
        <taxon>Coccomyxa</taxon>
    </lineage>
</organism>
<dbReference type="Pfam" id="PF05705">
    <property type="entry name" value="DUF829"/>
    <property type="match status" value="1"/>
</dbReference>
<dbReference type="InterPro" id="IPR029058">
    <property type="entry name" value="AB_hydrolase_fold"/>
</dbReference>
<feature type="transmembrane region" description="Helical" evidence="7">
    <location>
        <begin position="54"/>
        <end position="74"/>
    </location>
</feature>
<evidence type="ECO:0000256" key="6">
    <source>
        <dbReference type="ARBA" id="ARBA00034303"/>
    </source>
</evidence>
<dbReference type="PANTHER" id="PTHR12265">
    <property type="entry name" value="TRANSMEMBRANE PROTEIN 53"/>
    <property type="match status" value="1"/>
</dbReference>
<keyword evidence="3 7" id="KW-1133">Transmembrane helix</keyword>
<dbReference type="EMBL" id="CAXHTA020000004">
    <property type="protein sequence ID" value="CAL5220750.1"/>
    <property type="molecule type" value="Genomic_DNA"/>
</dbReference>
<comment type="similarity">
    <text evidence="1">Belongs to the TMEM53 family.</text>
</comment>
<comment type="subcellular location">
    <subcellularLocation>
        <location evidence="6">Nucleus outer membrane</location>
        <topology evidence="6">Single-pass membrane protein</topology>
    </subcellularLocation>
</comment>
<proteinExistence type="inferred from homology"/>
<keyword evidence="2 7" id="KW-0812">Transmembrane</keyword>
<evidence type="ECO:0000256" key="1">
    <source>
        <dbReference type="ARBA" id="ARBA00007387"/>
    </source>
</evidence>
<comment type="caution">
    <text evidence="8">The sequence shown here is derived from an EMBL/GenBank/DDBJ whole genome shotgun (WGS) entry which is preliminary data.</text>
</comment>
<protein>
    <submittedName>
        <fullName evidence="8">G2812 protein</fullName>
    </submittedName>
</protein>
<gene>
    <name evidence="8" type="primary">g2812</name>
    <name evidence="8" type="ORF">VP750_LOCUS2409</name>
</gene>
<accession>A0ABP1FLA4</accession>
<evidence type="ECO:0000313" key="8">
    <source>
        <dbReference type="EMBL" id="CAL5220750.1"/>
    </source>
</evidence>
<dbReference type="InterPro" id="IPR008547">
    <property type="entry name" value="DUF829_TMEM53"/>
</dbReference>
<evidence type="ECO:0000256" key="2">
    <source>
        <dbReference type="ARBA" id="ARBA00022692"/>
    </source>
</evidence>
<evidence type="ECO:0000256" key="4">
    <source>
        <dbReference type="ARBA" id="ARBA00023136"/>
    </source>
</evidence>
<keyword evidence="4 7" id="KW-0472">Membrane</keyword>